<dbReference type="SUPFAM" id="SSF46689">
    <property type="entry name" value="Homeodomain-like"/>
    <property type="match status" value="1"/>
</dbReference>
<protein>
    <recommendedName>
        <fullName evidence="5">HTH tetR-type domain-containing protein</fullName>
    </recommendedName>
</protein>
<dbReference type="InterPro" id="IPR023772">
    <property type="entry name" value="DNA-bd_HTH_TetR-type_CS"/>
</dbReference>
<sequence length="199" mass="22126">MPSCYPRLVRWQPGSNERLRKAALDLFSEKGFEQTTVADIAQRVGVTKRTFFRHFEDKRDVLFGGTEQLEQLLADATVNAPAGLPPFEAIAEAVAGLDWLAIGRREDQRQRQAVIAASPDLTERELIKFEALTAALAEGLRRRGSDDTTALLAAQAGMTVFRTAYRRWLEADTDLDMAHIIATTLADLRAVISTQKPRS</sequence>
<keyword evidence="2 4" id="KW-0238">DNA-binding</keyword>
<evidence type="ECO:0000256" key="3">
    <source>
        <dbReference type="ARBA" id="ARBA00023163"/>
    </source>
</evidence>
<keyword evidence="3" id="KW-0804">Transcription</keyword>
<evidence type="ECO:0000256" key="1">
    <source>
        <dbReference type="ARBA" id="ARBA00023015"/>
    </source>
</evidence>
<dbReference type="EMBL" id="LZSX01000077">
    <property type="protein sequence ID" value="OBB81510.1"/>
    <property type="molecule type" value="Genomic_DNA"/>
</dbReference>
<dbReference type="PROSITE" id="PS01081">
    <property type="entry name" value="HTH_TETR_1"/>
    <property type="match status" value="1"/>
</dbReference>
<evidence type="ECO:0000313" key="6">
    <source>
        <dbReference type="EMBL" id="OBB81510.1"/>
    </source>
</evidence>
<dbReference type="Gene3D" id="1.10.357.10">
    <property type="entry name" value="Tetracycline Repressor, domain 2"/>
    <property type="match status" value="1"/>
</dbReference>
<dbReference type="GO" id="GO:0000976">
    <property type="term" value="F:transcription cis-regulatory region binding"/>
    <property type="evidence" value="ECO:0007669"/>
    <property type="project" value="TreeGrafter"/>
</dbReference>
<dbReference type="Proteomes" id="UP000091914">
    <property type="component" value="Unassembled WGS sequence"/>
</dbReference>
<dbReference type="Pfam" id="PF17754">
    <property type="entry name" value="TetR_C_14"/>
    <property type="match status" value="1"/>
</dbReference>
<feature type="domain" description="HTH tetR-type" evidence="5">
    <location>
        <begin position="13"/>
        <end position="73"/>
    </location>
</feature>
<evidence type="ECO:0000256" key="4">
    <source>
        <dbReference type="PROSITE-ProRule" id="PRU00335"/>
    </source>
</evidence>
<name>A0A1A0VE24_9MYCO</name>
<reference evidence="6 7" key="1">
    <citation type="submission" date="2016-06" db="EMBL/GenBank/DDBJ databases">
        <authorList>
            <person name="Kjaerup R.B."/>
            <person name="Dalgaard T.S."/>
            <person name="Juul-Madsen H.R."/>
        </authorList>
    </citation>
    <scope>NUCLEOTIDE SEQUENCE [LARGE SCALE GENOMIC DNA]</scope>
    <source>
        <strain evidence="6 7">852002-51834_SCH5396731</strain>
    </source>
</reference>
<dbReference type="PROSITE" id="PS50977">
    <property type="entry name" value="HTH_TETR_2"/>
    <property type="match status" value="1"/>
</dbReference>
<evidence type="ECO:0000256" key="2">
    <source>
        <dbReference type="ARBA" id="ARBA00023125"/>
    </source>
</evidence>
<dbReference type="InterPro" id="IPR009057">
    <property type="entry name" value="Homeodomain-like_sf"/>
</dbReference>
<keyword evidence="1" id="KW-0805">Transcription regulation</keyword>
<dbReference type="InterPro" id="IPR050109">
    <property type="entry name" value="HTH-type_TetR-like_transc_reg"/>
</dbReference>
<dbReference type="PANTHER" id="PTHR30055">
    <property type="entry name" value="HTH-TYPE TRANSCRIPTIONAL REGULATOR RUTR"/>
    <property type="match status" value="1"/>
</dbReference>
<gene>
    <name evidence="6" type="ORF">A5760_16515</name>
</gene>
<dbReference type="Pfam" id="PF00440">
    <property type="entry name" value="TetR_N"/>
    <property type="match status" value="1"/>
</dbReference>
<dbReference type="InterPro" id="IPR001647">
    <property type="entry name" value="HTH_TetR"/>
</dbReference>
<organism evidence="6 7">
    <name type="scientific">Mycobacterium colombiense</name>
    <dbReference type="NCBI Taxonomy" id="339268"/>
    <lineage>
        <taxon>Bacteria</taxon>
        <taxon>Bacillati</taxon>
        <taxon>Actinomycetota</taxon>
        <taxon>Actinomycetes</taxon>
        <taxon>Mycobacteriales</taxon>
        <taxon>Mycobacteriaceae</taxon>
        <taxon>Mycobacterium</taxon>
        <taxon>Mycobacterium avium complex (MAC)</taxon>
    </lineage>
</organism>
<proteinExistence type="predicted"/>
<dbReference type="PANTHER" id="PTHR30055:SF238">
    <property type="entry name" value="MYCOFACTOCIN BIOSYNTHESIS TRANSCRIPTIONAL REGULATOR MFTR-RELATED"/>
    <property type="match status" value="1"/>
</dbReference>
<dbReference type="PRINTS" id="PR00455">
    <property type="entry name" value="HTHTETR"/>
</dbReference>
<dbReference type="InterPro" id="IPR041347">
    <property type="entry name" value="MftR_C"/>
</dbReference>
<accession>A0A1A0VE24</accession>
<comment type="caution">
    <text evidence="6">The sequence shown here is derived from an EMBL/GenBank/DDBJ whole genome shotgun (WGS) entry which is preliminary data.</text>
</comment>
<evidence type="ECO:0000313" key="7">
    <source>
        <dbReference type="Proteomes" id="UP000091914"/>
    </source>
</evidence>
<evidence type="ECO:0000259" key="5">
    <source>
        <dbReference type="PROSITE" id="PS50977"/>
    </source>
</evidence>
<dbReference type="AlphaFoldDB" id="A0A1A0VE24"/>
<feature type="DNA-binding region" description="H-T-H motif" evidence="4">
    <location>
        <begin position="36"/>
        <end position="55"/>
    </location>
</feature>
<dbReference type="GO" id="GO:0003700">
    <property type="term" value="F:DNA-binding transcription factor activity"/>
    <property type="evidence" value="ECO:0007669"/>
    <property type="project" value="TreeGrafter"/>
</dbReference>